<evidence type="ECO:0000256" key="4">
    <source>
        <dbReference type="ARBA" id="ARBA00022912"/>
    </source>
</evidence>
<reference evidence="7 8" key="1">
    <citation type="submission" date="2014-02" db="EMBL/GenBank/DDBJ databases">
        <title>Expanding our view of genomic diversity in Candidatus Accumulibacter clades.</title>
        <authorList>
            <person name="Skennerton C.T."/>
            <person name="Barr J.J."/>
            <person name="Slater F.R."/>
            <person name="Bond P.L."/>
            <person name="Tyson G.W."/>
        </authorList>
    </citation>
    <scope>NUCLEOTIDE SEQUENCE [LARGE SCALE GENOMIC DNA]</scope>
    <source>
        <strain evidence="8">BA-92</strain>
    </source>
</reference>
<feature type="domain" description="Phosphotyrosine protein phosphatase I" evidence="6">
    <location>
        <begin position="11"/>
        <end position="161"/>
    </location>
</feature>
<evidence type="ECO:0000259" key="6">
    <source>
        <dbReference type="SMART" id="SM00226"/>
    </source>
</evidence>
<evidence type="ECO:0000313" key="7">
    <source>
        <dbReference type="EMBL" id="EXI78284.1"/>
    </source>
</evidence>
<dbReference type="EMBL" id="JEMX01000076">
    <property type="protein sequence ID" value="EXI78284.1"/>
    <property type="molecule type" value="Genomic_DNA"/>
</dbReference>
<dbReference type="STRING" id="1454003.AW10_03192"/>
<feature type="active site" description="Nucleophile" evidence="5">
    <location>
        <position position="17"/>
    </location>
</feature>
<dbReference type="InterPro" id="IPR023485">
    <property type="entry name" value="Ptyr_pPase"/>
</dbReference>
<evidence type="ECO:0000256" key="3">
    <source>
        <dbReference type="ARBA" id="ARBA00022801"/>
    </source>
</evidence>
<dbReference type="InterPro" id="IPR036196">
    <property type="entry name" value="Ptyr_pPase_sf"/>
</dbReference>
<dbReference type="InterPro" id="IPR050438">
    <property type="entry name" value="LMW_PTPase"/>
</dbReference>
<name>A0A011QHH2_9PROT</name>
<dbReference type="PANTHER" id="PTHR11717">
    <property type="entry name" value="LOW MOLECULAR WEIGHT PROTEIN TYROSINE PHOSPHATASE"/>
    <property type="match status" value="1"/>
</dbReference>
<protein>
    <recommendedName>
        <fullName evidence="2">protein-tyrosine-phosphatase</fullName>
        <ecNumber evidence="2">3.1.3.48</ecNumber>
    </recommendedName>
</protein>
<evidence type="ECO:0000256" key="1">
    <source>
        <dbReference type="ARBA" id="ARBA00011063"/>
    </source>
</evidence>
<keyword evidence="4" id="KW-0904">Protein phosphatase</keyword>
<keyword evidence="3 7" id="KW-0378">Hydrolase</keyword>
<organism evidence="7 8">
    <name type="scientific">Candidatus Accumulibacter appositus</name>
    <dbReference type="NCBI Taxonomy" id="1454003"/>
    <lineage>
        <taxon>Bacteria</taxon>
        <taxon>Pseudomonadati</taxon>
        <taxon>Pseudomonadota</taxon>
        <taxon>Betaproteobacteria</taxon>
        <taxon>Candidatus Accumulibacter</taxon>
    </lineage>
</organism>
<feature type="active site" evidence="5">
    <location>
        <position position="23"/>
    </location>
</feature>
<accession>A0A011QHH2</accession>
<dbReference type="PATRIC" id="fig|1454003.3.peg.3247"/>
<dbReference type="PRINTS" id="PR00719">
    <property type="entry name" value="LMWPTPASE"/>
</dbReference>
<dbReference type="SUPFAM" id="SSF52788">
    <property type="entry name" value="Phosphotyrosine protein phosphatases I"/>
    <property type="match status" value="1"/>
</dbReference>
<dbReference type="EC" id="3.1.3.48" evidence="2"/>
<evidence type="ECO:0000256" key="5">
    <source>
        <dbReference type="PIRSR" id="PIRSR617867-1"/>
    </source>
</evidence>
<dbReference type="AlphaFoldDB" id="A0A011QHH2"/>
<dbReference type="Proteomes" id="UP000021816">
    <property type="component" value="Unassembled WGS sequence"/>
</dbReference>
<feature type="active site" description="Proton donor" evidence="5">
    <location>
        <position position="135"/>
    </location>
</feature>
<dbReference type="Gene3D" id="3.40.50.2300">
    <property type="match status" value="1"/>
</dbReference>
<dbReference type="InterPro" id="IPR017867">
    <property type="entry name" value="Tyr_phospatase_low_mol_wt"/>
</dbReference>
<proteinExistence type="inferred from homology"/>
<dbReference type="Pfam" id="PF01451">
    <property type="entry name" value="LMWPc"/>
    <property type="match status" value="1"/>
</dbReference>
<dbReference type="SMART" id="SM00226">
    <property type="entry name" value="LMWPc"/>
    <property type="match status" value="1"/>
</dbReference>
<dbReference type="PANTHER" id="PTHR11717:SF7">
    <property type="entry name" value="LOW MOLECULAR WEIGHT PHOSPHOTYROSINE PROTEIN PHOSPHATASE"/>
    <property type="match status" value="1"/>
</dbReference>
<dbReference type="CDD" id="cd16343">
    <property type="entry name" value="LMWPTP"/>
    <property type="match status" value="1"/>
</dbReference>
<gene>
    <name evidence="7" type="primary">yfkJ_2</name>
    <name evidence="7" type="ORF">AW10_03192</name>
</gene>
<evidence type="ECO:0000256" key="2">
    <source>
        <dbReference type="ARBA" id="ARBA00013064"/>
    </source>
</evidence>
<evidence type="ECO:0000313" key="8">
    <source>
        <dbReference type="Proteomes" id="UP000021816"/>
    </source>
</evidence>
<comment type="similarity">
    <text evidence="1">Belongs to the low molecular weight phosphotyrosine protein phosphatase family.</text>
</comment>
<sequence>MIGKTATPARYRILFVCMGNICRSPLAAAVTRGLAQREGLGALLETDSAGTHGHYHAGEAPDPRARKVGAKRGYDLSKMRARPVVVADFERFDRILAMDQENMANLLRLCPEEGRAKLGMFLDYAPELGVTDVPDPYYGAESGFERVLALCEVAARGLLAACEHGQLAR</sequence>
<dbReference type="GO" id="GO:0004725">
    <property type="term" value="F:protein tyrosine phosphatase activity"/>
    <property type="evidence" value="ECO:0007669"/>
    <property type="project" value="UniProtKB-EC"/>
</dbReference>
<comment type="caution">
    <text evidence="7">The sequence shown here is derived from an EMBL/GenBank/DDBJ whole genome shotgun (WGS) entry which is preliminary data.</text>
</comment>